<accession>A0ABP7P801</accession>
<evidence type="ECO:0000259" key="7">
    <source>
        <dbReference type="Pfam" id="PF00892"/>
    </source>
</evidence>
<reference evidence="9" key="1">
    <citation type="journal article" date="2019" name="Int. J. Syst. Evol. Microbiol.">
        <title>The Global Catalogue of Microorganisms (GCM) 10K type strain sequencing project: providing services to taxonomists for standard genome sequencing and annotation.</title>
        <authorList>
            <consortium name="The Broad Institute Genomics Platform"/>
            <consortium name="The Broad Institute Genome Sequencing Center for Infectious Disease"/>
            <person name="Wu L."/>
            <person name="Ma J."/>
        </authorList>
    </citation>
    <scope>NUCLEOTIDE SEQUENCE [LARGE SCALE GENOMIC DNA]</scope>
    <source>
        <strain evidence="9">JCM 17555</strain>
    </source>
</reference>
<evidence type="ECO:0000256" key="5">
    <source>
        <dbReference type="ARBA" id="ARBA00023136"/>
    </source>
</evidence>
<evidence type="ECO:0000256" key="1">
    <source>
        <dbReference type="ARBA" id="ARBA00004651"/>
    </source>
</evidence>
<feature type="transmembrane region" description="Helical" evidence="6">
    <location>
        <begin position="187"/>
        <end position="208"/>
    </location>
</feature>
<dbReference type="InterPro" id="IPR051258">
    <property type="entry name" value="Diverse_Substrate_Transporter"/>
</dbReference>
<dbReference type="SUPFAM" id="SSF103481">
    <property type="entry name" value="Multidrug resistance efflux transporter EmrE"/>
    <property type="match status" value="2"/>
</dbReference>
<organism evidence="8 9">
    <name type="scientific">Allohahella marinimesophila</name>
    <dbReference type="NCBI Taxonomy" id="1054972"/>
    <lineage>
        <taxon>Bacteria</taxon>
        <taxon>Pseudomonadati</taxon>
        <taxon>Pseudomonadota</taxon>
        <taxon>Gammaproteobacteria</taxon>
        <taxon>Oceanospirillales</taxon>
        <taxon>Hahellaceae</taxon>
        <taxon>Allohahella</taxon>
    </lineage>
</organism>
<dbReference type="PANTHER" id="PTHR42920:SF11">
    <property type="entry name" value="INNER MEMBRANE PROTEIN YTFF"/>
    <property type="match status" value="1"/>
</dbReference>
<name>A0ABP7P801_9GAMM</name>
<dbReference type="PANTHER" id="PTHR42920">
    <property type="entry name" value="OS03G0707200 PROTEIN-RELATED"/>
    <property type="match status" value="1"/>
</dbReference>
<feature type="transmembrane region" description="Helical" evidence="6">
    <location>
        <begin position="220"/>
        <end position="247"/>
    </location>
</feature>
<feature type="domain" description="EamA" evidence="7">
    <location>
        <begin position="189"/>
        <end position="325"/>
    </location>
</feature>
<dbReference type="RefSeq" id="WP_344805696.1">
    <property type="nucleotide sequence ID" value="NZ_BAABBO010000009.1"/>
</dbReference>
<dbReference type="Proteomes" id="UP001501337">
    <property type="component" value="Unassembled WGS sequence"/>
</dbReference>
<keyword evidence="3 6" id="KW-0812">Transmembrane</keyword>
<feature type="transmembrane region" description="Helical" evidence="6">
    <location>
        <begin position="130"/>
        <end position="150"/>
    </location>
</feature>
<feature type="transmembrane region" description="Helical" evidence="6">
    <location>
        <begin position="253"/>
        <end position="272"/>
    </location>
</feature>
<dbReference type="InterPro" id="IPR037185">
    <property type="entry name" value="EmrE-like"/>
</dbReference>
<dbReference type="InterPro" id="IPR000620">
    <property type="entry name" value="EamA_dom"/>
</dbReference>
<feature type="transmembrane region" description="Helical" evidence="6">
    <location>
        <begin position="309"/>
        <end position="326"/>
    </location>
</feature>
<dbReference type="EMBL" id="BAABBO010000009">
    <property type="protein sequence ID" value="GAA3961267.1"/>
    <property type="molecule type" value="Genomic_DNA"/>
</dbReference>
<evidence type="ECO:0000313" key="8">
    <source>
        <dbReference type="EMBL" id="GAA3961267.1"/>
    </source>
</evidence>
<keyword evidence="2" id="KW-1003">Cell membrane</keyword>
<gene>
    <name evidence="8" type="ORF">GCM10022278_19170</name>
</gene>
<evidence type="ECO:0000256" key="4">
    <source>
        <dbReference type="ARBA" id="ARBA00022989"/>
    </source>
</evidence>
<keyword evidence="4 6" id="KW-1133">Transmembrane helix</keyword>
<evidence type="ECO:0000313" key="9">
    <source>
        <dbReference type="Proteomes" id="UP001501337"/>
    </source>
</evidence>
<feature type="domain" description="EamA" evidence="7">
    <location>
        <begin position="40"/>
        <end position="174"/>
    </location>
</feature>
<comment type="subcellular location">
    <subcellularLocation>
        <location evidence="1">Cell membrane</location>
        <topology evidence="1">Multi-pass membrane protein</topology>
    </subcellularLocation>
</comment>
<protein>
    <submittedName>
        <fullName evidence="8">DMT family transporter</fullName>
    </submittedName>
</protein>
<feature type="transmembrane region" description="Helical" evidence="6">
    <location>
        <begin position="73"/>
        <end position="92"/>
    </location>
</feature>
<feature type="transmembrane region" description="Helical" evidence="6">
    <location>
        <begin position="104"/>
        <end position="124"/>
    </location>
</feature>
<feature type="transmembrane region" description="Helical" evidence="6">
    <location>
        <begin position="39"/>
        <end position="58"/>
    </location>
</feature>
<dbReference type="Pfam" id="PF00892">
    <property type="entry name" value="EamA"/>
    <property type="match status" value="2"/>
</dbReference>
<proteinExistence type="predicted"/>
<evidence type="ECO:0000256" key="2">
    <source>
        <dbReference type="ARBA" id="ARBA00022475"/>
    </source>
</evidence>
<keyword evidence="5 6" id="KW-0472">Membrane</keyword>
<feature type="transmembrane region" description="Helical" evidence="6">
    <location>
        <begin position="157"/>
        <end position="175"/>
    </location>
</feature>
<evidence type="ECO:0000256" key="6">
    <source>
        <dbReference type="SAM" id="Phobius"/>
    </source>
</evidence>
<keyword evidence="9" id="KW-1185">Reference proteome</keyword>
<sequence length="337" mass="36512">MYAGLEGGFEVAIIGSIQEKEKQTIGESVILKRARQTPWLAYLGLTLTALFWAGNAVVGRSVVDTIPPLSLSFYRWTIALCILLPLGLPGVWRQRHVVLAHKWSLLLLSALSVGAFNTLLYLSALSTTALNISLVASTIPIMIAFLAWLILGDRLRLPQTLGIVLAMLGILVVISRGDWATLTELNFHLGDVIMIAAVSCWGLFSVLLRRQAVPLEPIAFLTVQVALGVLVILPFYLVDLLFISGGFIVDATVVPPLAYVAIFPGLLAYAFWNNGVHTIGPSRAAIFMYLSPIFTAILAGLFLGERMSIFYIAGGALILAGLQLTTRRRPIHPAAVP</sequence>
<feature type="transmembrane region" description="Helical" evidence="6">
    <location>
        <begin position="284"/>
        <end position="303"/>
    </location>
</feature>
<evidence type="ECO:0000256" key="3">
    <source>
        <dbReference type="ARBA" id="ARBA00022692"/>
    </source>
</evidence>
<comment type="caution">
    <text evidence="8">The sequence shown here is derived from an EMBL/GenBank/DDBJ whole genome shotgun (WGS) entry which is preliminary data.</text>
</comment>